<evidence type="ECO:0000313" key="2">
    <source>
        <dbReference type="Proteomes" id="UP000231279"/>
    </source>
</evidence>
<dbReference type="AlphaFoldDB" id="A0A2G9FZA2"/>
<sequence>MLSCSNQSGNYFIYKNNKNKLRQTPQQINGLSNNSKAANLIEPSKSSIIKRN</sequence>
<evidence type="ECO:0000313" key="1">
    <source>
        <dbReference type="EMBL" id="PIM98393.1"/>
    </source>
</evidence>
<organism evidence="1 2">
    <name type="scientific">Handroanthus impetiginosus</name>
    <dbReference type="NCBI Taxonomy" id="429701"/>
    <lineage>
        <taxon>Eukaryota</taxon>
        <taxon>Viridiplantae</taxon>
        <taxon>Streptophyta</taxon>
        <taxon>Embryophyta</taxon>
        <taxon>Tracheophyta</taxon>
        <taxon>Spermatophyta</taxon>
        <taxon>Magnoliopsida</taxon>
        <taxon>eudicotyledons</taxon>
        <taxon>Gunneridae</taxon>
        <taxon>Pentapetalae</taxon>
        <taxon>asterids</taxon>
        <taxon>lamiids</taxon>
        <taxon>Lamiales</taxon>
        <taxon>Bignoniaceae</taxon>
        <taxon>Crescentiina</taxon>
        <taxon>Tabebuia alliance</taxon>
        <taxon>Handroanthus</taxon>
    </lineage>
</organism>
<dbReference type="EMBL" id="NKXS01008437">
    <property type="protein sequence ID" value="PIM98393.1"/>
    <property type="molecule type" value="Genomic_DNA"/>
</dbReference>
<comment type="caution">
    <text evidence="1">The sequence shown here is derived from an EMBL/GenBank/DDBJ whole genome shotgun (WGS) entry which is preliminary data.</text>
</comment>
<gene>
    <name evidence="1" type="ORF">CDL12_29127</name>
</gene>
<dbReference type="Proteomes" id="UP000231279">
    <property type="component" value="Unassembled WGS sequence"/>
</dbReference>
<name>A0A2G9FZA2_9LAMI</name>
<proteinExistence type="predicted"/>
<reference evidence="2" key="1">
    <citation type="journal article" date="2018" name="Gigascience">
        <title>Genome assembly of the Pink Ipe (Handroanthus impetiginosus, Bignoniaceae), a highly valued, ecologically keystone Neotropical timber forest tree.</title>
        <authorList>
            <person name="Silva-Junior O.B."/>
            <person name="Grattapaglia D."/>
            <person name="Novaes E."/>
            <person name="Collevatti R.G."/>
        </authorList>
    </citation>
    <scope>NUCLEOTIDE SEQUENCE [LARGE SCALE GENOMIC DNA]</scope>
    <source>
        <strain evidence="2">cv. UFG-1</strain>
    </source>
</reference>
<accession>A0A2G9FZA2</accession>
<keyword evidence="2" id="KW-1185">Reference proteome</keyword>
<protein>
    <submittedName>
        <fullName evidence="1">Uncharacterized protein</fullName>
    </submittedName>
</protein>